<keyword evidence="5" id="KW-0804">Transcription</keyword>
<dbReference type="GO" id="GO:0006352">
    <property type="term" value="P:DNA-templated transcription initiation"/>
    <property type="evidence" value="ECO:0007669"/>
    <property type="project" value="InterPro"/>
</dbReference>
<dbReference type="GO" id="GO:0003677">
    <property type="term" value="F:DNA binding"/>
    <property type="evidence" value="ECO:0007669"/>
    <property type="project" value="UniProtKB-KW"/>
</dbReference>
<evidence type="ECO:0000256" key="5">
    <source>
        <dbReference type="ARBA" id="ARBA00023163"/>
    </source>
</evidence>
<dbReference type="Gene3D" id="1.10.1740.10">
    <property type="match status" value="1"/>
</dbReference>
<feature type="domain" description="RNA polymerase sigma-70 region 2" evidence="6">
    <location>
        <begin position="31"/>
        <end position="97"/>
    </location>
</feature>
<comment type="caution">
    <text evidence="7">The sequence shown here is derived from an EMBL/GenBank/DDBJ whole genome shotgun (WGS) entry which is preliminary data.</text>
</comment>
<gene>
    <name evidence="7" type="ORF">GGQ61_003725</name>
</gene>
<keyword evidence="2" id="KW-0805">Transcription regulation</keyword>
<dbReference type="SUPFAM" id="SSF88659">
    <property type="entry name" value="Sigma3 and sigma4 domains of RNA polymerase sigma factors"/>
    <property type="match status" value="1"/>
</dbReference>
<evidence type="ECO:0000313" key="7">
    <source>
        <dbReference type="EMBL" id="MBB3892987.1"/>
    </source>
</evidence>
<dbReference type="PANTHER" id="PTHR43133:SF8">
    <property type="entry name" value="RNA POLYMERASE SIGMA FACTOR HI_1459-RELATED"/>
    <property type="match status" value="1"/>
</dbReference>
<dbReference type="Proteomes" id="UP000530564">
    <property type="component" value="Unassembled WGS sequence"/>
</dbReference>
<dbReference type="AlphaFoldDB" id="A0A840A6Z9"/>
<dbReference type="Pfam" id="PF04542">
    <property type="entry name" value="Sigma70_r2"/>
    <property type="match status" value="1"/>
</dbReference>
<organism evidence="7 8">
    <name type="scientific">Phenylobacterium haematophilum</name>
    <dbReference type="NCBI Taxonomy" id="98513"/>
    <lineage>
        <taxon>Bacteria</taxon>
        <taxon>Pseudomonadati</taxon>
        <taxon>Pseudomonadota</taxon>
        <taxon>Alphaproteobacteria</taxon>
        <taxon>Caulobacterales</taxon>
        <taxon>Caulobacteraceae</taxon>
        <taxon>Phenylobacterium</taxon>
    </lineage>
</organism>
<name>A0A840A6Z9_9CAUL</name>
<dbReference type="InterPro" id="IPR013324">
    <property type="entry name" value="RNA_pol_sigma_r3/r4-like"/>
</dbReference>
<dbReference type="SUPFAM" id="SSF88946">
    <property type="entry name" value="Sigma2 domain of RNA polymerase sigma factors"/>
    <property type="match status" value="1"/>
</dbReference>
<dbReference type="GO" id="GO:0016987">
    <property type="term" value="F:sigma factor activity"/>
    <property type="evidence" value="ECO:0007669"/>
    <property type="project" value="UniProtKB-KW"/>
</dbReference>
<keyword evidence="8" id="KW-1185">Reference proteome</keyword>
<evidence type="ECO:0000256" key="4">
    <source>
        <dbReference type="ARBA" id="ARBA00023125"/>
    </source>
</evidence>
<dbReference type="EMBL" id="JACIDK010000006">
    <property type="protein sequence ID" value="MBB3892987.1"/>
    <property type="molecule type" value="Genomic_DNA"/>
</dbReference>
<keyword evidence="4" id="KW-0238">DNA-binding</keyword>
<dbReference type="InterPro" id="IPR013325">
    <property type="entry name" value="RNA_pol_sigma_r2"/>
</dbReference>
<dbReference type="InterPro" id="IPR039425">
    <property type="entry name" value="RNA_pol_sigma-70-like"/>
</dbReference>
<evidence type="ECO:0000259" key="6">
    <source>
        <dbReference type="Pfam" id="PF04542"/>
    </source>
</evidence>
<dbReference type="RefSeq" id="WP_183776000.1">
    <property type="nucleotide sequence ID" value="NZ_JACIDK010000006.1"/>
</dbReference>
<dbReference type="NCBIfam" id="TIGR02937">
    <property type="entry name" value="sigma70-ECF"/>
    <property type="match status" value="1"/>
</dbReference>
<evidence type="ECO:0000256" key="1">
    <source>
        <dbReference type="ARBA" id="ARBA00010641"/>
    </source>
</evidence>
<evidence type="ECO:0000256" key="3">
    <source>
        <dbReference type="ARBA" id="ARBA00023082"/>
    </source>
</evidence>
<evidence type="ECO:0000256" key="2">
    <source>
        <dbReference type="ARBA" id="ARBA00023015"/>
    </source>
</evidence>
<comment type="similarity">
    <text evidence="1">Belongs to the sigma-70 factor family. ECF subfamily.</text>
</comment>
<sequence>MPPPSDESEPSSEDAEDAAKAADAAVRRELVECHRDFLMFLRRRLGNHADAEEVLQDFMERALKRAGDLREIQSVRGWLSRVLATTLIDHHRRASRRRETLREPSEMETLAFEPDVEMDAAVCYCLYRLLPTIKADYSELIWRIDLLSEPRDRVAVSVGLTLNNVNVKLHRARRALKARLEDVCLTCPEHGFLDCRCDTGDHIRDVRQRLGRAP</sequence>
<dbReference type="PANTHER" id="PTHR43133">
    <property type="entry name" value="RNA POLYMERASE ECF-TYPE SIGMA FACTO"/>
    <property type="match status" value="1"/>
</dbReference>
<protein>
    <submittedName>
        <fullName evidence="7">RNA polymerase sigma-70 factor (ECF subfamily)</fullName>
    </submittedName>
</protein>
<accession>A0A840A6Z9</accession>
<reference evidence="7 8" key="1">
    <citation type="submission" date="2020-08" db="EMBL/GenBank/DDBJ databases">
        <title>Genomic Encyclopedia of Type Strains, Phase IV (KMG-IV): sequencing the most valuable type-strain genomes for metagenomic binning, comparative biology and taxonomic classification.</title>
        <authorList>
            <person name="Goeker M."/>
        </authorList>
    </citation>
    <scope>NUCLEOTIDE SEQUENCE [LARGE SCALE GENOMIC DNA]</scope>
    <source>
        <strain evidence="7 8">DSM 21793</strain>
    </source>
</reference>
<dbReference type="InterPro" id="IPR014284">
    <property type="entry name" value="RNA_pol_sigma-70_dom"/>
</dbReference>
<keyword evidence="3" id="KW-0731">Sigma factor</keyword>
<evidence type="ECO:0000313" key="8">
    <source>
        <dbReference type="Proteomes" id="UP000530564"/>
    </source>
</evidence>
<proteinExistence type="inferred from homology"/>
<dbReference type="InterPro" id="IPR007627">
    <property type="entry name" value="RNA_pol_sigma70_r2"/>
</dbReference>